<evidence type="ECO:0000313" key="1">
    <source>
        <dbReference type="EMBL" id="MPN50847.1"/>
    </source>
</evidence>
<dbReference type="AlphaFoldDB" id="A0A645IHS7"/>
<sequence length="65" mass="7184">MESKIVMPDIVINSIANILYTGVLLSTPDNMLLKFIFSDTNHTPQIAEINEVVIPIPISVVFNLS</sequence>
<protein>
    <submittedName>
        <fullName evidence="1">Uncharacterized protein</fullName>
    </submittedName>
</protein>
<name>A0A645IHS7_9ZZZZ</name>
<proteinExistence type="predicted"/>
<reference evidence="1" key="1">
    <citation type="submission" date="2019-08" db="EMBL/GenBank/DDBJ databases">
        <authorList>
            <person name="Kucharzyk K."/>
            <person name="Murdoch R.W."/>
            <person name="Higgins S."/>
            <person name="Loffler F."/>
        </authorList>
    </citation>
    <scope>NUCLEOTIDE SEQUENCE</scope>
</reference>
<organism evidence="1">
    <name type="scientific">bioreactor metagenome</name>
    <dbReference type="NCBI Taxonomy" id="1076179"/>
    <lineage>
        <taxon>unclassified sequences</taxon>
        <taxon>metagenomes</taxon>
        <taxon>ecological metagenomes</taxon>
    </lineage>
</organism>
<accession>A0A645IHS7</accession>
<gene>
    <name evidence="1" type="ORF">SDC9_198486</name>
</gene>
<comment type="caution">
    <text evidence="1">The sequence shown here is derived from an EMBL/GenBank/DDBJ whole genome shotgun (WGS) entry which is preliminary data.</text>
</comment>
<dbReference type="EMBL" id="VSSQ01115386">
    <property type="protein sequence ID" value="MPN50847.1"/>
    <property type="molecule type" value="Genomic_DNA"/>
</dbReference>